<comment type="caution">
    <text evidence="1">The sequence shown here is derived from an EMBL/GenBank/DDBJ whole genome shotgun (WGS) entry which is preliminary data.</text>
</comment>
<gene>
    <name evidence="1" type="ORF">JFN88_05205</name>
</gene>
<dbReference type="EMBL" id="JAELUP010000013">
    <property type="protein sequence ID" value="MBJ6360718.1"/>
    <property type="molecule type" value="Genomic_DNA"/>
</dbReference>
<evidence type="ECO:0000313" key="1">
    <source>
        <dbReference type="EMBL" id="MBJ6360718.1"/>
    </source>
</evidence>
<keyword evidence="2" id="KW-1185">Reference proteome</keyword>
<proteinExistence type="predicted"/>
<protein>
    <submittedName>
        <fullName evidence="1">Uncharacterized protein</fullName>
    </submittedName>
</protein>
<sequence length="271" mass="29549">MMLNVSRITSKVFKMLLVAAISVLMVLFTGLPKTGAAAGDSWGQALSSLDSLYDSFIKLESEVKLDKQNIQALKTQNNEQLKSVNEKLRTIGKAQIGRLQETVDLTVKKHGPLLVQYAELGSQLAEATKRKDQKAAALLKLKHSRLKSPVEAAKAEIKQKKQLLAAARKQATAQVRDIKDTLGPVHNLKGQTSEENKLAIEAGRRLSEASKRHRSAIKEGDAVSAAAELAAMYAELGKIHASQQRILSYEKQSVKLLATAVHKLNSLGLQV</sequence>
<dbReference type="Proteomes" id="UP000640274">
    <property type="component" value="Unassembled WGS sequence"/>
</dbReference>
<accession>A0A934J5J0</accession>
<reference evidence="1" key="1">
    <citation type="submission" date="2020-12" db="EMBL/GenBank/DDBJ databases">
        <authorList>
            <person name="Huq M.A."/>
        </authorList>
    </citation>
    <scope>NUCLEOTIDE SEQUENCE</scope>
    <source>
        <strain evidence="1">MAHUQ-46</strain>
    </source>
</reference>
<dbReference type="RefSeq" id="WP_199018269.1">
    <property type="nucleotide sequence ID" value="NZ_JAELUP010000013.1"/>
</dbReference>
<organism evidence="1 2">
    <name type="scientific">Paenibacillus roseus</name>
    <dbReference type="NCBI Taxonomy" id="2798579"/>
    <lineage>
        <taxon>Bacteria</taxon>
        <taxon>Bacillati</taxon>
        <taxon>Bacillota</taxon>
        <taxon>Bacilli</taxon>
        <taxon>Bacillales</taxon>
        <taxon>Paenibacillaceae</taxon>
        <taxon>Paenibacillus</taxon>
    </lineage>
</organism>
<name>A0A934J5J0_9BACL</name>
<dbReference type="AlphaFoldDB" id="A0A934J5J0"/>
<evidence type="ECO:0000313" key="2">
    <source>
        <dbReference type="Proteomes" id="UP000640274"/>
    </source>
</evidence>